<evidence type="ECO:0000256" key="1">
    <source>
        <dbReference type="SAM" id="MobiDB-lite"/>
    </source>
</evidence>
<keyword evidence="3" id="KW-1185">Reference proteome</keyword>
<organism evidence="2 3">
    <name type="scientific">Helicobacter macacae MIT 99-5501</name>
    <dbReference type="NCBI Taxonomy" id="1357400"/>
    <lineage>
        <taxon>Bacteria</taxon>
        <taxon>Pseudomonadati</taxon>
        <taxon>Campylobacterota</taxon>
        <taxon>Epsilonproteobacteria</taxon>
        <taxon>Campylobacterales</taxon>
        <taxon>Helicobacteraceae</taxon>
        <taxon>Helicobacter</taxon>
    </lineage>
</organism>
<dbReference type="PATRIC" id="fig|1357400.3.peg.1686"/>
<comment type="caution">
    <text evidence="2">The sequence shown here is derived from an EMBL/GenBank/DDBJ whole genome shotgun (WGS) entry which is preliminary data.</text>
</comment>
<dbReference type="Proteomes" id="UP000018731">
    <property type="component" value="Unassembled WGS sequence"/>
</dbReference>
<evidence type="ECO:0000313" key="2">
    <source>
        <dbReference type="EMBL" id="ETD23452.1"/>
    </source>
</evidence>
<name>V8C8S1_9HELI</name>
<feature type="region of interest" description="Disordered" evidence="1">
    <location>
        <begin position="1"/>
        <end position="27"/>
    </location>
</feature>
<protein>
    <submittedName>
        <fullName evidence="2">Uncharacterized protein</fullName>
    </submittedName>
</protein>
<sequence>MREGFVMRNQGCAKHTSADKTIKSIKRSVQSKQNLRFCDSLIYRAKPKAKHR</sequence>
<dbReference type="STRING" id="1357400.HMPREF2086_01257"/>
<dbReference type="AlphaFoldDB" id="V8C8S1"/>
<proteinExistence type="predicted"/>
<accession>V8C8S1</accession>
<gene>
    <name evidence="2" type="ORF">HMPREF2086_01257</name>
</gene>
<evidence type="ECO:0000313" key="3">
    <source>
        <dbReference type="Proteomes" id="UP000018731"/>
    </source>
</evidence>
<dbReference type="EMBL" id="AZJI01000005">
    <property type="protein sequence ID" value="ETD23452.1"/>
    <property type="molecule type" value="Genomic_DNA"/>
</dbReference>
<reference evidence="2 3" key="1">
    <citation type="journal article" date="2014" name="Genome Announc.">
        <title>Draft genome sequences of six enterohepatic helicobacter species isolated from humans and one from rhesus macaques.</title>
        <authorList>
            <person name="Shen Z."/>
            <person name="Sheh A."/>
            <person name="Young S.K."/>
            <person name="Abouelliel A."/>
            <person name="Ward D.V."/>
            <person name="Earl A.M."/>
            <person name="Fox J.G."/>
        </authorList>
    </citation>
    <scope>NUCLEOTIDE SEQUENCE [LARGE SCALE GENOMIC DNA]</scope>
    <source>
        <strain evidence="2 3">MIT 99-5501</strain>
    </source>
</reference>
<dbReference type="HOGENOM" id="CLU_3080561_0_0_7"/>